<dbReference type="GO" id="GO:0016747">
    <property type="term" value="F:acyltransferase activity, transferring groups other than amino-acyl groups"/>
    <property type="evidence" value="ECO:0007669"/>
    <property type="project" value="InterPro"/>
</dbReference>
<comment type="caution">
    <text evidence="2">The sequence shown here is derived from an EMBL/GenBank/DDBJ whole genome shotgun (WGS) entry which is preliminary data.</text>
</comment>
<feature type="domain" description="N-acetyltransferase" evidence="1">
    <location>
        <begin position="7"/>
        <end position="56"/>
    </location>
</feature>
<dbReference type="Gene3D" id="3.40.630.30">
    <property type="match status" value="1"/>
</dbReference>
<dbReference type="Proteomes" id="UP001202674">
    <property type="component" value="Unassembled WGS sequence"/>
</dbReference>
<name>A0AAE3K720_9EURY</name>
<dbReference type="Pfam" id="PF13302">
    <property type="entry name" value="Acetyltransf_3"/>
    <property type="match status" value="1"/>
</dbReference>
<gene>
    <name evidence="2" type="ORF">AArcSt11_07015</name>
</gene>
<dbReference type="RefSeq" id="WP_250595809.1">
    <property type="nucleotide sequence ID" value="NZ_JAKRVY010000003.1"/>
</dbReference>
<dbReference type="InterPro" id="IPR016181">
    <property type="entry name" value="Acyl_CoA_acyltransferase"/>
</dbReference>
<sequence length="95" mass="10709">MTGKPAIWLRKPFWGRGYSGERAAAMIELAFDRLGLDLVAVPVQDGNERSRAAVERYVDELGGQYDGVVRNATRRPDGEIIDHHRYTVTAEQYDS</sequence>
<dbReference type="PANTHER" id="PTHR43610">
    <property type="entry name" value="BLL6696 PROTEIN"/>
    <property type="match status" value="1"/>
</dbReference>
<dbReference type="SUPFAM" id="SSF55729">
    <property type="entry name" value="Acyl-CoA N-acyltransferases (Nat)"/>
    <property type="match status" value="1"/>
</dbReference>
<dbReference type="EMBL" id="JAKRVY010000003">
    <property type="protein sequence ID" value="MCL9813404.1"/>
    <property type="molecule type" value="Genomic_DNA"/>
</dbReference>
<dbReference type="AlphaFoldDB" id="A0AAE3K720"/>
<dbReference type="PANTHER" id="PTHR43610:SF1">
    <property type="entry name" value="N-ACETYLTRANSFERASE DOMAIN-CONTAINING PROTEIN"/>
    <property type="match status" value="1"/>
</dbReference>
<evidence type="ECO:0000313" key="3">
    <source>
        <dbReference type="Proteomes" id="UP001202674"/>
    </source>
</evidence>
<organism evidence="2 3">
    <name type="scientific">Natranaeroarchaeum aerophilus</name>
    <dbReference type="NCBI Taxonomy" id="2917711"/>
    <lineage>
        <taxon>Archaea</taxon>
        <taxon>Methanobacteriati</taxon>
        <taxon>Methanobacteriota</taxon>
        <taxon>Stenosarchaea group</taxon>
        <taxon>Halobacteria</taxon>
        <taxon>Halobacteriales</taxon>
        <taxon>Natronoarchaeaceae</taxon>
        <taxon>Natranaeroarchaeum</taxon>
    </lineage>
</organism>
<proteinExistence type="predicted"/>
<accession>A0AAE3K720</accession>
<protein>
    <submittedName>
        <fullName evidence="2">GNAT family N-acetyltransferase</fullName>
    </submittedName>
</protein>
<keyword evidence="3" id="KW-1185">Reference proteome</keyword>
<evidence type="ECO:0000313" key="2">
    <source>
        <dbReference type="EMBL" id="MCL9813404.1"/>
    </source>
</evidence>
<dbReference type="InterPro" id="IPR000182">
    <property type="entry name" value="GNAT_dom"/>
</dbReference>
<reference evidence="2 3" key="1">
    <citation type="journal article" date="2022" name="Syst. Appl. Microbiol.">
        <title>Natronocalculus amylovorans gen. nov., sp. nov., and Natranaeroarchaeum aerophilus sp. nov., dominant culturable amylolytic natronoarchaea from hypersaline soda lakes in southwestern Siberia.</title>
        <authorList>
            <person name="Sorokin D.Y."/>
            <person name="Elcheninov A.G."/>
            <person name="Khizhniak T.V."/>
            <person name="Koenen M."/>
            <person name="Bale N.J."/>
            <person name="Damste J.S.S."/>
            <person name="Kublanov I.V."/>
        </authorList>
    </citation>
    <scope>NUCLEOTIDE SEQUENCE [LARGE SCALE GENOMIC DNA]</scope>
    <source>
        <strain evidence="2 3">AArc-St1-1</strain>
    </source>
</reference>
<evidence type="ECO:0000259" key="1">
    <source>
        <dbReference type="Pfam" id="PF13302"/>
    </source>
</evidence>